<keyword evidence="6" id="KW-1185">Reference proteome</keyword>
<reference evidence="5" key="1">
    <citation type="journal article" date="2023" name="Insect Mol. Biol.">
        <title>Genome sequencing provides insights into the evolution of gene families encoding plant cell wall-degrading enzymes in longhorned beetles.</title>
        <authorList>
            <person name="Shin N.R."/>
            <person name="Okamura Y."/>
            <person name="Kirsch R."/>
            <person name="Pauchet Y."/>
        </authorList>
    </citation>
    <scope>NUCLEOTIDE SEQUENCE</scope>
    <source>
        <strain evidence="5">AMC_N1</strain>
    </source>
</reference>
<keyword evidence="2" id="KW-0689">Ribosomal protein</keyword>
<dbReference type="AlphaFoldDB" id="A0AAV8ZFL4"/>
<dbReference type="InterPro" id="IPR041988">
    <property type="entry name" value="Ribosomal_uL24_KOW"/>
</dbReference>
<dbReference type="GO" id="GO:0005840">
    <property type="term" value="C:ribosome"/>
    <property type="evidence" value="ECO:0007669"/>
    <property type="project" value="UniProtKB-KW"/>
</dbReference>
<name>A0AAV8ZFL4_9CUCU</name>
<dbReference type="GO" id="GO:0003735">
    <property type="term" value="F:structural constituent of ribosome"/>
    <property type="evidence" value="ECO:0007669"/>
    <property type="project" value="InterPro"/>
</dbReference>
<dbReference type="CDD" id="cd06089">
    <property type="entry name" value="KOW_RPL26"/>
    <property type="match status" value="1"/>
</dbReference>
<feature type="domain" description="Large ribosomal subunit protein uL24 C-terminal" evidence="4">
    <location>
        <begin position="105"/>
        <end position="159"/>
    </location>
</feature>
<sequence>MRITDFLFSRVGKWSKQYSNLPDSYIKRAMEQVYWRNPKGIQYRANAAVQRKKYHFTMDRPWTEKFRQTNAPNKHHLKRKDKGKQGIIKEIIQERNWVIVKIGDDKEFSGVYVQTEKPLLVTTDVALVDPSELIATSIEWRYTEEGQKVRVSTRSGRIIPIPATAEETIDYKSRSTYKEQPKDTDAAATSEITFEPRLRTFEMDIMESMGIKEHRIPPKSYWY</sequence>
<dbReference type="EMBL" id="JAPWTK010000001">
    <property type="protein sequence ID" value="KAJ8963211.1"/>
    <property type="molecule type" value="Genomic_DNA"/>
</dbReference>
<dbReference type="PANTHER" id="PTHR12903">
    <property type="entry name" value="MITOCHONDRIAL RIBOSOMAL PROTEIN L24"/>
    <property type="match status" value="1"/>
</dbReference>
<organism evidence="5 6">
    <name type="scientific">Aromia moschata</name>
    <dbReference type="NCBI Taxonomy" id="1265417"/>
    <lineage>
        <taxon>Eukaryota</taxon>
        <taxon>Metazoa</taxon>
        <taxon>Ecdysozoa</taxon>
        <taxon>Arthropoda</taxon>
        <taxon>Hexapoda</taxon>
        <taxon>Insecta</taxon>
        <taxon>Pterygota</taxon>
        <taxon>Neoptera</taxon>
        <taxon>Endopterygota</taxon>
        <taxon>Coleoptera</taxon>
        <taxon>Polyphaga</taxon>
        <taxon>Cucujiformia</taxon>
        <taxon>Chrysomeloidea</taxon>
        <taxon>Cerambycidae</taxon>
        <taxon>Cerambycinae</taxon>
        <taxon>Callichromatini</taxon>
        <taxon>Aromia</taxon>
    </lineage>
</organism>
<dbReference type="SUPFAM" id="SSF50104">
    <property type="entry name" value="Translation proteins SH3-like domain"/>
    <property type="match status" value="1"/>
</dbReference>
<proteinExistence type="inferred from homology"/>
<evidence type="ECO:0000313" key="6">
    <source>
        <dbReference type="Proteomes" id="UP001162162"/>
    </source>
</evidence>
<comment type="caution">
    <text evidence="5">The sequence shown here is derived from an EMBL/GenBank/DDBJ whole genome shotgun (WGS) entry which is preliminary data.</text>
</comment>
<keyword evidence="3" id="KW-0687">Ribonucleoprotein</keyword>
<evidence type="ECO:0000256" key="1">
    <source>
        <dbReference type="ARBA" id="ARBA00010618"/>
    </source>
</evidence>
<dbReference type="InterPro" id="IPR014722">
    <property type="entry name" value="Rib_uL2_dom2"/>
</dbReference>
<dbReference type="GO" id="GO:0003723">
    <property type="term" value="F:RNA binding"/>
    <property type="evidence" value="ECO:0007669"/>
    <property type="project" value="InterPro"/>
</dbReference>
<protein>
    <recommendedName>
        <fullName evidence="4">Large ribosomal subunit protein uL24 C-terminal domain-containing protein</fullName>
    </recommendedName>
</protein>
<comment type="similarity">
    <text evidence="1">Belongs to the universal ribosomal protein uL24 family.</text>
</comment>
<evidence type="ECO:0000256" key="3">
    <source>
        <dbReference type="ARBA" id="ARBA00023274"/>
    </source>
</evidence>
<dbReference type="InterPro" id="IPR008991">
    <property type="entry name" value="Translation_prot_SH3-like_sf"/>
</dbReference>
<dbReference type="Gene3D" id="2.30.30.30">
    <property type="match status" value="1"/>
</dbReference>
<evidence type="ECO:0000313" key="5">
    <source>
        <dbReference type="EMBL" id="KAJ8963211.1"/>
    </source>
</evidence>
<evidence type="ECO:0000259" key="4">
    <source>
        <dbReference type="Pfam" id="PF17136"/>
    </source>
</evidence>
<dbReference type="Proteomes" id="UP001162162">
    <property type="component" value="Unassembled WGS sequence"/>
</dbReference>
<accession>A0AAV8ZFL4</accession>
<dbReference type="Pfam" id="PF17136">
    <property type="entry name" value="ribosomal_L24"/>
    <property type="match status" value="1"/>
</dbReference>
<dbReference type="InterPro" id="IPR057264">
    <property type="entry name" value="Ribosomal_uL24_C"/>
</dbReference>
<evidence type="ECO:0000256" key="2">
    <source>
        <dbReference type="ARBA" id="ARBA00022980"/>
    </source>
</evidence>
<dbReference type="GO" id="GO:1990904">
    <property type="term" value="C:ribonucleoprotein complex"/>
    <property type="evidence" value="ECO:0007669"/>
    <property type="project" value="UniProtKB-KW"/>
</dbReference>
<gene>
    <name evidence="5" type="ORF">NQ318_018677</name>
</gene>
<dbReference type="GO" id="GO:0006412">
    <property type="term" value="P:translation"/>
    <property type="evidence" value="ECO:0007669"/>
    <property type="project" value="InterPro"/>
</dbReference>
<dbReference type="InterPro" id="IPR003256">
    <property type="entry name" value="Ribosomal_uL24"/>
</dbReference>